<evidence type="ECO:0000256" key="5">
    <source>
        <dbReference type="SAM" id="MobiDB-lite"/>
    </source>
</evidence>
<keyword evidence="2 4" id="KW-0863">Zinc-finger</keyword>
<evidence type="ECO:0000259" key="6">
    <source>
        <dbReference type="PROSITE" id="PS50089"/>
    </source>
</evidence>
<protein>
    <recommendedName>
        <fullName evidence="6">RING-type domain-containing protein</fullName>
    </recommendedName>
</protein>
<feature type="compositionally biased region" description="Polar residues" evidence="5">
    <location>
        <begin position="26"/>
        <end position="35"/>
    </location>
</feature>
<evidence type="ECO:0000256" key="3">
    <source>
        <dbReference type="ARBA" id="ARBA00022833"/>
    </source>
</evidence>
<dbReference type="Pfam" id="PF00097">
    <property type="entry name" value="zf-C3HC4"/>
    <property type="match status" value="1"/>
</dbReference>
<dbReference type="SMART" id="SM00184">
    <property type="entry name" value="RING"/>
    <property type="match status" value="1"/>
</dbReference>
<organism evidence="7 8">
    <name type="scientific">Rhizoctonia solani</name>
    <dbReference type="NCBI Taxonomy" id="456999"/>
    <lineage>
        <taxon>Eukaryota</taxon>
        <taxon>Fungi</taxon>
        <taxon>Dikarya</taxon>
        <taxon>Basidiomycota</taxon>
        <taxon>Agaricomycotina</taxon>
        <taxon>Agaricomycetes</taxon>
        <taxon>Cantharellales</taxon>
        <taxon>Ceratobasidiaceae</taxon>
        <taxon>Rhizoctonia</taxon>
    </lineage>
</organism>
<reference evidence="7" key="1">
    <citation type="submission" date="2021-01" db="EMBL/GenBank/DDBJ databases">
        <authorList>
            <person name="Kaushik A."/>
        </authorList>
    </citation>
    <scope>NUCLEOTIDE SEQUENCE</scope>
    <source>
        <strain evidence="7">AG6-10EEA</strain>
    </source>
</reference>
<evidence type="ECO:0000313" key="7">
    <source>
        <dbReference type="EMBL" id="CAE6429071.1"/>
    </source>
</evidence>
<dbReference type="InterPro" id="IPR013083">
    <property type="entry name" value="Znf_RING/FYVE/PHD"/>
</dbReference>
<sequence length="769" mass="84214">MAIIDIDSDSSSGSEERHGIPPVNEARSNNISRPTPRSAFQKVEPASIPPPAPSSINPGATARRLNPRVVPPKTEPRTPPPRPNSYIEHASNDAVQRILRGERHSATFEGTSQYAAGGSSACGLASMNAIRLAFELCSRMTDAEQLVSALISEEFVRAAMGIATYWPNDMHLEVEPILQLPLFTNSIRSLDNQYAICTYRTFSNAVMALRFDEKSPGPRAVCLTRPPEVIGVMHIPIPRSNSSAQTSWRSPRQAESIYLVFDSHPRPNHPNGAAVQILPSRSTHDVADYLMNLFKVDQEIMNDPDLEWAVQLLGQLSYHLLAPAPDREPIDAYAINIRILEENWKRTKAEDKQKAAEAETRKLQQDIATLALQDRKARDEIESLKAQLNRRPPPPKEERRITGWIPSGNNGGESSKSKGKGREVPGGFQVGPAPREEFMFSSWLGGGKSGGESSKSTERPWGNPVGLRAGAGGSSSTKTSSASDFERPPSSKTSYQPPPTFPSALSRAGGSSSNSSANIGKENVEAIRPPKPTGRFRYHFDEETIEIPTAKDVASSPEPAPLRKAPPRTIKPIRPIRPGRTFRPLRPIRTPSSISASAPPKPDIPRVKQSVPAPAVDLDAIRSLELAARLQSEFDQETIDISRDESLAKSMEQPMFDCGICMETFPDEAIARMDECGHACCRDCMKGNIQSMIEERRYPLPCPFCVVGSDDDGEQRGDVGTIPSWVVETSGISHELFEIYTDLQLAAHSVMIDCRGCSSLSIVSSTRSH</sequence>
<keyword evidence="3" id="KW-0862">Zinc</keyword>
<dbReference type="PROSITE" id="PS50089">
    <property type="entry name" value="ZF_RING_2"/>
    <property type="match status" value="1"/>
</dbReference>
<dbReference type="EMBL" id="CAJMXA010000393">
    <property type="protein sequence ID" value="CAE6429071.1"/>
    <property type="molecule type" value="Genomic_DNA"/>
</dbReference>
<dbReference type="GO" id="GO:0008270">
    <property type="term" value="F:zinc ion binding"/>
    <property type="evidence" value="ECO:0007669"/>
    <property type="project" value="UniProtKB-KW"/>
</dbReference>
<feature type="compositionally biased region" description="Low complexity" evidence="5">
    <location>
        <begin position="1"/>
        <end position="12"/>
    </location>
</feature>
<dbReference type="Proteomes" id="UP000663853">
    <property type="component" value="Unassembled WGS sequence"/>
</dbReference>
<dbReference type="InterPro" id="IPR018957">
    <property type="entry name" value="Znf_C3HC4_RING-type"/>
</dbReference>
<keyword evidence="1" id="KW-0479">Metal-binding</keyword>
<feature type="domain" description="RING-type" evidence="6">
    <location>
        <begin position="658"/>
        <end position="705"/>
    </location>
</feature>
<dbReference type="SUPFAM" id="SSF57850">
    <property type="entry name" value="RING/U-box"/>
    <property type="match status" value="1"/>
</dbReference>
<feature type="compositionally biased region" description="Low complexity" evidence="5">
    <location>
        <begin position="474"/>
        <end position="483"/>
    </location>
</feature>
<evidence type="ECO:0000256" key="1">
    <source>
        <dbReference type="ARBA" id="ARBA00022723"/>
    </source>
</evidence>
<dbReference type="AlphaFoldDB" id="A0A8H2XMW8"/>
<accession>A0A8H2XMW8</accession>
<proteinExistence type="predicted"/>
<feature type="compositionally biased region" description="Low complexity" evidence="5">
    <location>
        <begin position="503"/>
        <end position="518"/>
    </location>
</feature>
<evidence type="ECO:0000256" key="4">
    <source>
        <dbReference type="PROSITE-ProRule" id="PRU00175"/>
    </source>
</evidence>
<feature type="region of interest" description="Disordered" evidence="5">
    <location>
        <begin position="384"/>
        <end position="607"/>
    </location>
</feature>
<evidence type="ECO:0000313" key="8">
    <source>
        <dbReference type="Proteomes" id="UP000663853"/>
    </source>
</evidence>
<gene>
    <name evidence="7" type="ORF">RDB_LOCUS21507</name>
</gene>
<feature type="compositionally biased region" description="Low complexity" evidence="5">
    <location>
        <begin position="567"/>
        <end position="598"/>
    </location>
</feature>
<comment type="caution">
    <text evidence="7">The sequence shown here is derived from an EMBL/GenBank/DDBJ whole genome shotgun (WGS) entry which is preliminary data.</text>
</comment>
<dbReference type="Gene3D" id="3.30.40.10">
    <property type="entry name" value="Zinc/RING finger domain, C3HC4 (zinc finger)"/>
    <property type="match status" value="1"/>
</dbReference>
<evidence type="ECO:0000256" key="2">
    <source>
        <dbReference type="ARBA" id="ARBA00022771"/>
    </source>
</evidence>
<dbReference type="InterPro" id="IPR001841">
    <property type="entry name" value="Znf_RING"/>
</dbReference>
<feature type="region of interest" description="Disordered" evidence="5">
    <location>
        <begin position="1"/>
        <end position="87"/>
    </location>
</feature>
<name>A0A8H2XMW8_9AGAM</name>